<feature type="compositionally biased region" description="Polar residues" evidence="1">
    <location>
        <begin position="192"/>
        <end position="206"/>
    </location>
</feature>
<proteinExistence type="predicted"/>
<comment type="caution">
    <text evidence="3">The sequence shown here is derived from an EMBL/GenBank/DDBJ whole genome shotgun (WGS) entry which is preliminary data.</text>
</comment>
<organism evidence="3 4">
    <name type="scientific">Rhynocoris fuscipes</name>
    <dbReference type="NCBI Taxonomy" id="488301"/>
    <lineage>
        <taxon>Eukaryota</taxon>
        <taxon>Metazoa</taxon>
        <taxon>Ecdysozoa</taxon>
        <taxon>Arthropoda</taxon>
        <taxon>Hexapoda</taxon>
        <taxon>Insecta</taxon>
        <taxon>Pterygota</taxon>
        <taxon>Neoptera</taxon>
        <taxon>Paraneoptera</taxon>
        <taxon>Hemiptera</taxon>
        <taxon>Heteroptera</taxon>
        <taxon>Panheteroptera</taxon>
        <taxon>Cimicomorpha</taxon>
        <taxon>Reduviidae</taxon>
        <taxon>Harpactorinae</taxon>
        <taxon>Harpactorini</taxon>
        <taxon>Rhynocoris</taxon>
    </lineage>
</organism>
<evidence type="ECO:0000259" key="2">
    <source>
        <dbReference type="Pfam" id="PF13926"/>
    </source>
</evidence>
<evidence type="ECO:0000256" key="1">
    <source>
        <dbReference type="SAM" id="MobiDB-lite"/>
    </source>
</evidence>
<dbReference type="AlphaFoldDB" id="A0AAW1DGL8"/>
<feature type="compositionally biased region" description="Basic residues" evidence="1">
    <location>
        <begin position="118"/>
        <end position="128"/>
    </location>
</feature>
<feature type="region of interest" description="Disordered" evidence="1">
    <location>
        <begin position="107"/>
        <end position="312"/>
    </location>
</feature>
<feature type="compositionally biased region" description="Polar residues" evidence="1">
    <location>
        <begin position="32"/>
        <end position="42"/>
    </location>
</feature>
<reference evidence="3 4" key="1">
    <citation type="submission" date="2022-12" db="EMBL/GenBank/DDBJ databases">
        <title>Chromosome-level genome assembly of true bugs.</title>
        <authorList>
            <person name="Ma L."/>
            <person name="Li H."/>
        </authorList>
    </citation>
    <scope>NUCLEOTIDE SEQUENCE [LARGE SCALE GENOMIC DNA]</scope>
    <source>
        <strain evidence="3">Lab_2022b</strain>
    </source>
</reference>
<name>A0AAW1DGL8_9HEMI</name>
<gene>
    <name evidence="3" type="ORF">O3M35_006314</name>
</gene>
<feature type="region of interest" description="Disordered" evidence="1">
    <location>
        <begin position="1"/>
        <end position="58"/>
    </location>
</feature>
<dbReference type="GO" id="GO:0005634">
    <property type="term" value="C:nucleus"/>
    <property type="evidence" value="ECO:0007669"/>
    <property type="project" value="TreeGrafter"/>
</dbReference>
<evidence type="ECO:0000313" key="3">
    <source>
        <dbReference type="EMBL" id="KAK9508855.1"/>
    </source>
</evidence>
<evidence type="ECO:0000313" key="4">
    <source>
        <dbReference type="Proteomes" id="UP001461498"/>
    </source>
</evidence>
<feature type="compositionally biased region" description="Basic and acidic residues" evidence="1">
    <location>
        <begin position="153"/>
        <end position="191"/>
    </location>
</feature>
<dbReference type="InterPro" id="IPR025451">
    <property type="entry name" value="DUF4211"/>
</dbReference>
<feature type="compositionally biased region" description="Acidic residues" evidence="1">
    <location>
        <begin position="225"/>
        <end position="234"/>
    </location>
</feature>
<dbReference type="Proteomes" id="UP001461498">
    <property type="component" value="Unassembled WGS sequence"/>
</dbReference>
<feature type="region of interest" description="Disordered" evidence="1">
    <location>
        <begin position="73"/>
        <end position="93"/>
    </location>
</feature>
<feature type="compositionally biased region" description="Basic residues" evidence="1">
    <location>
        <begin position="258"/>
        <end position="270"/>
    </location>
</feature>
<dbReference type="Pfam" id="PF13926">
    <property type="entry name" value="DUF4211"/>
    <property type="match status" value="1"/>
</dbReference>
<feature type="domain" description="DUF4211" evidence="2">
    <location>
        <begin position="436"/>
        <end position="547"/>
    </location>
</feature>
<feature type="compositionally biased region" description="Acidic residues" evidence="1">
    <location>
        <begin position="134"/>
        <end position="147"/>
    </location>
</feature>
<dbReference type="EMBL" id="JAPXFL010000003">
    <property type="protein sequence ID" value="KAK9508855.1"/>
    <property type="molecule type" value="Genomic_DNA"/>
</dbReference>
<protein>
    <recommendedName>
        <fullName evidence="2">DUF4211 domain-containing protein</fullName>
    </recommendedName>
</protein>
<sequence>MNGAFHLPPSHPDTPPVSGNQDSEEVNREQPDNVTTPCAQTKQPSPMPSPQRSQPSIVVPNIEEELSFLTEGEFSFTSDSNTSVRKSLAPNPNGDYHLTYLKFLEGNQYISSPINPRPVKRSTITKRKQSTEQVNDEVLDNDSDEDLGSTQKQDGDNDEKKVEDVLNRSKGEEVLKSANERRPSAEEKNKGAESNGSKADNNNSGSFEKLRTSRRKAANKHFTNNDDDDEDDKEVPELRTSDSDPVWEPADHEEKDRRRSSRLKHSKRKILKDNSSPSSDEEDFQPKKRKNTGKKKPPIKKPEVSVTPSTEPKIKVVSPSKIMNFHPAYQNKSNTFIHASFPFNVGDFIVATVDLAYYYPPLWRVKENHMLQKFLHSVKSGLVHYSNVPTFTAWSPGSKYIYEAVEVKFVTQIKRDVTVKLISRNRHKITSGIDIFESSMEETKKYQEFFVIYIQALISHSLNRTFLPEILREKDDYFLSNIRVIDEYCQELIDKLIAALKWRKEFCTAICKLPTYISKVCGESCICSRSAEVKISLEGTPYNPLTLIALEENVMSSDAALCLKCFDLFQILHKVCHFKLYTYAICDEKVNCKKTEKPNETSTAILNGLLADNQWIDELFADASKLWSYIEKIVVELNKQASEETS</sequence>
<keyword evidence="4" id="KW-1185">Reference proteome</keyword>
<dbReference type="PANTHER" id="PTHR14689">
    <property type="entry name" value="PHORBOL-ESTER_DAG-TYPE DOMAIN-CONTAINING PROTEIN"/>
    <property type="match status" value="1"/>
</dbReference>
<accession>A0AAW1DGL8</accession>
<feature type="compositionally biased region" description="Polar residues" evidence="1">
    <location>
        <begin position="75"/>
        <end position="85"/>
    </location>
</feature>
<feature type="compositionally biased region" description="Basic residues" evidence="1">
    <location>
        <begin position="287"/>
        <end position="299"/>
    </location>
</feature>
<dbReference type="PANTHER" id="PTHR14689:SF0">
    <property type="entry name" value="COILED-COIL DOMAIN-CONTAINING PROTEIN 82"/>
    <property type="match status" value="1"/>
</dbReference>